<name>A0AAD5KGR5_9FUNG</name>
<dbReference type="EMBL" id="JAIXMP010000007">
    <property type="protein sequence ID" value="KAI9270582.1"/>
    <property type="molecule type" value="Genomic_DNA"/>
</dbReference>
<evidence type="ECO:0000313" key="2">
    <source>
        <dbReference type="EMBL" id="KAI9270582.1"/>
    </source>
</evidence>
<reference evidence="2" key="1">
    <citation type="journal article" date="2022" name="IScience">
        <title>Evolution of zygomycete secretomes and the origins of terrestrial fungal ecologies.</title>
        <authorList>
            <person name="Chang Y."/>
            <person name="Wang Y."/>
            <person name="Mondo S."/>
            <person name="Ahrendt S."/>
            <person name="Andreopoulos W."/>
            <person name="Barry K."/>
            <person name="Beard J."/>
            <person name="Benny G.L."/>
            <person name="Blankenship S."/>
            <person name="Bonito G."/>
            <person name="Cuomo C."/>
            <person name="Desiro A."/>
            <person name="Gervers K.A."/>
            <person name="Hundley H."/>
            <person name="Kuo A."/>
            <person name="LaButti K."/>
            <person name="Lang B.F."/>
            <person name="Lipzen A."/>
            <person name="O'Donnell K."/>
            <person name="Pangilinan J."/>
            <person name="Reynolds N."/>
            <person name="Sandor L."/>
            <person name="Smith M.E."/>
            <person name="Tsang A."/>
            <person name="Grigoriev I.V."/>
            <person name="Stajich J.E."/>
            <person name="Spatafora J.W."/>
        </authorList>
    </citation>
    <scope>NUCLEOTIDE SEQUENCE</scope>
    <source>
        <strain evidence="2">RSA 2281</strain>
    </source>
</reference>
<feature type="region of interest" description="Disordered" evidence="1">
    <location>
        <begin position="60"/>
        <end position="94"/>
    </location>
</feature>
<sequence length="94" mass="10999">MTGRKHRVTMETVEDSGEPMIRDGSKPTFDLDILGESNQEAPSDEQQNLSWKEVAKLEEQARRERQNSETEERYNAKETAHIVEDYINHTHRSR</sequence>
<comment type="caution">
    <text evidence="2">The sequence shown here is derived from an EMBL/GenBank/DDBJ whole genome shotgun (WGS) entry which is preliminary data.</text>
</comment>
<evidence type="ECO:0000313" key="3">
    <source>
        <dbReference type="Proteomes" id="UP001209540"/>
    </source>
</evidence>
<proteinExistence type="predicted"/>
<keyword evidence="3" id="KW-1185">Reference proteome</keyword>
<feature type="region of interest" description="Disordered" evidence="1">
    <location>
        <begin position="1"/>
        <end position="29"/>
    </location>
</feature>
<reference evidence="2" key="2">
    <citation type="submission" date="2023-02" db="EMBL/GenBank/DDBJ databases">
        <authorList>
            <consortium name="DOE Joint Genome Institute"/>
            <person name="Mondo S.J."/>
            <person name="Chang Y."/>
            <person name="Wang Y."/>
            <person name="Ahrendt S."/>
            <person name="Andreopoulos W."/>
            <person name="Barry K."/>
            <person name="Beard J."/>
            <person name="Benny G.L."/>
            <person name="Blankenship S."/>
            <person name="Bonito G."/>
            <person name="Cuomo C."/>
            <person name="Desiro A."/>
            <person name="Gervers K.A."/>
            <person name="Hundley H."/>
            <person name="Kuo A."/>
            <person name="LaButti K."/>
            <person name="Lang B.F."/>
            <person name="Lipzen A."/>
            <person name="O'Donnell K."/>
            <person name="Pangilinan J."/>
            <person name="Reynolds N."/>
            <person name="Sandor L."/>
            <person name="Smith M.W."/>
            <person name="Tsang A."/>
            <person name="Grigoriev I.V."/>
            <person name="Stajich J.E."/>
            <person name="Spatafora J.W."/>
        </authorList>
    </citation>
    <scope>NUCLEOTIDE SEQUENCE</scope>
    <source>
        <strain evidence="2">RSA 2281</strain>
    </source>
</reference>
<organism evidence="2 3">
    <name type="scientific">Phascolomyces articulosus</name>
    <dbReference type="NCBI Taxonomy" id="60185"/>
    <lineage>
        <taxon>Eukaryota</taxon>
        <taxon>Fungi</taxon>
        <taxon>Fungi incertae sedis</taxon>
        <taxon>Mucoromycota</taxon>
        <taxon>Mucoromycotina</taxon>
        <taxon>Mucoromycetes</taxon>
        <taxon>Mucorales</taxon>
        <taxon>Lichtheimiaceae</taxon>
        <taxon>Phascolomyces</taxon>
    </lineage>
</organism>
<accession>A0AAD5KGR5</accession>
<dbReference type="AlphaFoldDB" id="A0AAD5KGR5"/>
<gene>
    <name evidence="2" type="ORF">BDA99DRAFT_557403</name>
</gene>
<dbReference type="Proteomes" id="UP001209540">
    <property type="component" value="Unassembled WGS sequence"/>
</dbReference>
<evidence type="ECO:0000256" key="1">
    <source>
        <dbReference type="SAM" id="MobiDB-lite"/>
    </source>
</evidence>
<feature type="compositionally biased region" description="Basic and acidic residues" evidence="1">
    <location>
        <begin position="60"/>
        <end position="88"/>
    </location>
</feature>
<protein>
    <submittedName>
        <fullName evidence="2">Uncharacterized protein</fullName>
    </submittedName>
</protein>